<reference evidence="1 2" key="1">
    <citation type="submission" date="2018-09" db="EMBL/GenBank/DDBJ databases">
        <title>Isolation, diversity and antifungal activity of actinobacteria from wheat.</title>
        <authorList>
            <person name="Han C."/>
        </authorList>
    </citation>
    <scope>NUCLEOTIDE SEQUENCE [LARGE SCALE GENOMIC DNA]</scope>
    <source>
        <strain evidence="1 2">NEAU-YY265</strain>
    </source>
</reference>
<dbReference type="AlphaFoldDB" id="A0A418KSB2"/>
<gene>
    <name evidence="1" type="ORF">DY240_10910</name>
</gene>
<dbReference type="Proteomes" id="UP000284057">
    <property type="component" value="Unassembled WGS sequence"/>
</dbReference>
<dbReference type="EMBL" id="QUAL01000100">
    <property type="protein sequence ID" value="RIQ26065.1"/>
    <property type="molecule type" value="Genomic_DNA"/>
</dbReference>
<evidence type="ECO:0000313" key="2">
    <source>
        <dbReference type="Proteomes" id="UP000284057"/>
    </source>
</evidence>
<comment type="caution">
    <text evidence="1">The sequence shown here is derived from an EMBL/GenBank/DDBJ whole genome shotgun (WGS) entry which is preliminary data.</text>
</comment>
<evidence type="ECO:0000313" key="1">
    <source>
        <dbReference type="EMBL" id="RIQ26065.1"/>
    </source>
</evidence>
<protein>
    <submittedName>
        <fullName evidence="1">Uncharacterized protein</fullName>
    </submittedName>
</protein>
<proteinExistence type="predicted"/>
<sequence>MLTIRRDRLGIDAERRDALMKITTLNPSVSGVGFAYVRALGGVSLSTRVRSVAPVIAPMTGEVRPQAGNGATTHLVDGVKQDVRVRTWGPPV</sequence>
<name>A0A418KSB2_9ACTN</name>
<organism evidence="1 2">
    <name type="scientific">Jiangella rhizosphaerae</name>
    <dbReference type="NCBI Taxonomy" id="2293569"/>
    <lineage>
        <taxon>Bacteria</taxon>
        <taxon>Bacillati</taxon>
        <taxon>Actinomycetota</taxon>
        <taxon>Actinomycetes</taxon>
        <taxon>Jiangellales</taxon>
        <taxon>Jiangellaceae</taxon>
        <taxon>Jiangella</taxon>
    </lineage>
</organism>
<accession>A0A418KSB2</accession>
<keyword evidence="2" id="KW-1185">Reference proteome</keyword>